<reference evidence="2 3" key="1">
    <citation type="submission" date="2020-08" db="EMBL/GenBank/DDBJ databases">
        <authorList>
            <person name="Newling K."/>
            <person name="Davey J."/>
            <person name="Forrester S."/>
        </authorList>
    </citation>
    <scope>NUCLEOTIDE SEQUENCE [LARGE SCALE GENOMIC DNA]</scope>
    <source>
        <strain evidence="3">Crithidia deanei Carvalho (ATCC PRA-265)</strain>
    </source>
</reference>
<dbReference type="OrthoDB" id="260652at2759"/>
<dbReference type="EMBL" id="LR877148">
    <property type="protein sequence ID" value="CAD2215085.1"/>
    <property type="molecule type" value="Genomic_DNA"/>
</dbReference>
<evidence type="ECO:0008006" key="4">
    <source>
        <dbReference type="Google" id="ProtNLM"/>
    </source>
</evidence>
<dbReference type="VEuPathDB" id="TriTrypDB:ADEAN_000253800"/>
<gene>
    <name evidence="2" type="ORF">ADEAN_000253800</name>
</gene>
<sequence>MFLFGDVRGKRLFVLQGILILQMEYLPGGTALDYPIKVGKDMILATTFAMLQVWLPPRSNARQCDESLAKCWNFIDHIVKNALRVCWTDDPIECALCMNELTTEPFQNLINIIPGQMNFIMYEFWESTLRLELRKERFEHIKTCNPFLHALTDSARSMMVRRLQGMKVVRQPETEPPRQKKDNPLLDSEEEYSTNSREPFAWTRSQSSFVGPAAKTRPSIVTNREQVFRSQADTELWRRSRELLSHSVDNYLFCLKDVTTALGKYLNPKDVATKVPFDALRDAAENLYQDLNKMHFEILIKGNKAVSPFVYSHTVFFHVTLISLAEHLFQYGEKMRNFDRSNYKSQWRRMWEFFFYDHWSRFWEDLPKRLTLATPRDVRIVKDAIKMFCAYGIGAVYTQYTDVENAYYFGMAILIGVGQPTAGDTMIASVYRITGMVCACSIAYIAVWHTNNLAGELAISLAGVFIAALFRDVQLYAHTAQYCSMLICTALNSAGTKLTLLSRIVSNTFTVMTYYVICVFIFPIDVLRVTDAAKVKALGVVLDRFSGLVDIATQPVVLESDDDDDDDEDDSGSASFHGDGKSKMTIERHENKVFIRQYTQERLEALRLSRTPMWVAVHAFGMWMMKAAAEPTSHGNAYPLDDMKNVYSSLKRLASATDVLHAGLTTLCRPRVTGTGSQHHHHKAVRGMMRSVLKVTVSIDAHVRIMIQDFIDAMAIPLQWNMERATVHFTDVSSPFALSSFPPSLPFS</sequence>
<feature type="region of interest" description="Disordered" evidence="1">
    <location>
        <begin position="559"/>
        <end position="582"/>
    </location>
</feature>
<accession>A0A7G2C6H8</accession>
<feature type="compositionally biased region" description="Acidic residues" evidence="1">
    <location>
        <begin position="559"/>
        <end position="571"/>
    </location>
</feature>
<evidence type="ECO:0000313" key="3">
    <source>
        <dbReference type="Proteomes" id="UP000515908"/>
    </source>
</evidence>
<dbReference type="Proteomes" id="UP000515908">
    <property type="component" value="Chromosome 04"/>
</dbReference>
<feature type="compositionally biased region" description="Basic and acidic residues" evidence="1">
    <location>
        <begin position="170"/>
        <end position="184"/>
    </location>
</feature>
<dbReference type="AlphaFoldDB" id="A0A7G2C6H8"/>
<name>A0A7G2C6H8_9TRYP</name>
<evidence type="ECO:0000313" key="2">
    <source>
        <dbReference type="EMBL" id="CAD2215085.1"/>
    </source>
</evidence>
<feature type="region of interest" description="Disordered" evidence="1">
    <location>
        <begin position="167"/>
        <end position="197"/>
    </location>
</feature>
<organism evidence="2 3">
    <name type="scientific">Angomonas deanei</name>
    <dbReference type="NCBI Taxonomy" id="59799"/>
    <lineage>
        <taxon>Eukaryota</taxon>
        <taxon>Discoba</taxon>
        <taxon>Euglenozoa</taxon>
        <taxon>Kinetoplastea</taxon>
        <taxon>Metakinetoplastina</taxon>
        <taxon>Trypanosomatida</taxon>
        <taxon>Trypanosomatidae</taxon>
        <taxon>Strigomonadinae</taxon>
        <taxon>Angomonas</taxon>
    </lineage>
</organism>
<proteinExistence type="predicted"/>
<protein>
    <recommendedName>
        <fullName evidence="4">Fusaric acid resistance protein-like</fullName>
    </recommendedName>
</protein>
<evidence type="ECO:0000256" key="1">
    <source>
        <dbReference type="SAM" id="MobiDB-lite"/>
    </source>
</evidence>
<keyword evidence="3" id="KW-1185">Reference proteome</keyword>